<reference evidence="4 5" key="1">
    <citation type="journal article" date="2018" name="Mol. Biol. Evol.">
        <title>Broad Genomic Sampling Reveals a Smut Pathogenic Ancestry of the Fungal Clade Ustilaginomycotina.</title>
        <authorList>
            <person name="Kijpornyongpan T."/>
            <person name="Mondo S.J."/>
            <person name="Barry K."/>
            <person name="Sandor L."/>
            <person name="Lee J."/>
            <person name="Lipzen A."/>
            <person name="Pangilinan J."/>
            <person name="LaButti K."/>
            <person name="Hainaut M."/>
            <person name="Henrissat B."/>
            <person name="Grigoriev I.V."/>
            <person name="Spatafora J.W."/>
            <person name="Aime M.C."/>
        </authorList>
    </citation>
    <scope>NUCLEOTIDE SEQUENCE [LARGE SCALE GENOMIC DNA]</scope>
    <source>
        <strain evidence="4 5">MCA 5214</strain>
    </source>
</reference>
<feature type="region of interest" description="Disordered" evidence="3">
    <location>
        <begin position="74"/>
        <end position="125"/>
    </location>
</feature>
<gene>
    <name evidence="4" type="ORF">BDZ90DRAFT_281922</name>
</gene>
<feature type="compositionally biased region" description="Basic and acidic residues" evidence="3">
    <location>
        <begin position="113"/>
        <end position="125"/>
    </location>
</feature>
<name>A0A316UI94_9BASI</name>
<keyword evidence="2" id="KW-1015">Disulfide bond</keyword>
<dbReference type="RefSeq" id="XP_025359552.1">
    <property type="nucleotide sequence ID" value="XM_025509410.1"/>
</dbReference>
<dbReference type="Pfam" id="PF05254">
    <property type="entry name" value="UPF0203"/>
    <property type="match status" value="1"/>
</dbReference>
<feature type="region of interest" description="Disordered" evidence="3">
    <location>
        <begin position="162"/>
        <end position="204"/>
    </location>
</feature>
<evidence type="ECO:0000313" key="5">
    <source>
        <dbReference type="Proteomes" id="UP000245884"/>
    </source>
</evidence>
<accession>A0A316UI94</accession>
<dbReference type="GO" id="GO:0005829">
    <property type="term" value="C:cytosol"/>
    <property type="evidence" value="ECO:0007669"/>
    <property type="project" value="TreeGrafter"/>
</dbReference>
<comment type="similarity">
    <text evidence="1">Belongs to the TRIAP1/MDM35 family.</text>
</comment>
<dbReference type="InterPro" id="IPR007918">
    <property type="entry name" value="MDM35_apoptosis"/>
</dbReference>
<keyword evidence="5" id="KW-1185">Reference proteome</keyword>
<evidence type="ECO:0000256" key="3">
    <source>
        <dbReference type="SAM" id="MobiDB-lite"/>
    </source>
</evidence>
<dbReference type="EMBL" id="KZ819678">
    <property type="protein sequence ID" value="PWN24940.1"/>
    <property type="molecule type" value="Genomic_DNA"/>
</dbReference>
<evidence type="ECO:0000256" key="1">
    <source>
        <dbReference type="ARBA" id="ARBA00006196"/>
    </source>
</evidence>
<dbReference type="GO" id="GO:1990050">
    <property type="term" value="F:phosphatidic acid transfer activity"/>
    <property type="evidence" value="ECO:0007669"/>
    <property type="project" value="TreeGrafter"/>
</dbReference>
<protein>
    <submittedName>
        <fullName evidence="4">Uncharacterized protein</fullName>
    </submittedName>
</protein>
<evidence type="ECO:0000313" key="4">
    <source>
        <dbReference type="EMBL" id="PWN24940.1"/>
    </source>
</evidence>
<sequence length="204" mass="21311">MFGSRSSSSSSSSSEPSSSSSTTPSSPPSSDAGAPASAGLGSMSSLSPECTPLKHKYDACFNAWFQDYLGVPTSSSTSAAGGAAEPAAKPRRRGFFGGGGGGDSESIATTGGAERDAVAREGKRNELEEKCGAMFREYQACVKKALKEKDLLPLLSQAREYNPFPFPAQSSGGKASSEDHGNSPFPFAAASKEERMDWERKEGW</sequence>
<proteinExistence type="inferred from homology"/>
<dbReference type="OrthoDB" id="19091at2759"/>
<feature type="region of interest" description="Disordered" evidence="3">
    <location>
        <begin position="1"/>
        <end position="47"/>
    </location>
</feature>
<evidence type="ECO:0000256" key="2">
    <source>
        <dbReference type="ARBA" id="ARBA00023157"/>
    </source>
</evidence>
<organism evidence="4 5">
    <name type="scientific">Jaminaea rosea</name>
    <dbReference type="NCBI Taxonomy" id="1569628"/>
    <lineage>
        <taxon>Eukaryota</taxon>
        <taxon>Fungi</taxon>
        <taxon>Dikarya</taxon>
        <taxon>Basidiomycota</taxon>
        <taxon>Ustilaginomycotina</taxon>
        <taxon>Exobasidiomycetes</taxon>
        <taxon>Microstromatales</taxon>
        <taxon>Microstromatales incertae sedis</taxon>
        <taxon>Jaminaea</taxon>
    </lineage>
</organism>
<dbReference type="GeneID" id="37031233"/>
<dbReference type="GO" id="GO:0005634">
    <property type="term" value="C:nucleus"/>
    <property type="evidence" value="ECO:0007669"/>
    <property type="project" value="TreeGrafter"/>
</dbReference>
<feature type="compositionally biased region" description="Low complexity" evidence="3">
    <location>
        <begin position="74"/>
        <end position="87"/>
    </location>
</feature>
<dbReference type="GO" id="GO:0005758">
    <property type="term" value="C:mitochondrial intermembrane space"/>
    <property type="evidence" value="ECO:0007669"/>
    <property type="project" value="TreeGrafter"/>
</dbReference>
<dbReference type="PANTHER" id="PTHR46403:SF1">
    <property type="entry name" value="TP53-REGULATED INHIBITOR OF APOPTOSIS 1"/>
    <property type="match status" value="1"/>
</dbReference>
<dbReference type="GO" id="GO:0045332">
    <property type="term" value="P:phospholipid translocation"/>
    <property type="evidence" value="ECO:0007669"/>
    <property type="project" value="TreeGrafter"/>
</dbReference>
<dbReference type="PANTHER" id="PTHR46403">
    <property type="entry name" value="TP53-REGULATED INHIBITOR OF APOPTOSIS 1"/>
    <property type="match status" value="1"/>
</dbReference>
<feature type="compositionally biased region" description="Basic and acidic residues" evidence="3">
    <location>
        <begin position="191"/>
        <end position="204"/>
    </location>
</feature>
<dbReference type="AlphaFoldDB" id="A0A316UI94"/>
<dbReference type="STRING" id="1569628.A0A316UI94"/>
<dbReference type="Proteomes" id="UP000245884">
    <property type="component" value="Unassembled WGS sequence"/>
</dbReference>